<evidence type="ECO:0000256" key="1">
    <source>
        <dbReference type="ARBA" id="ARBA00004141"/>
    </source>
</evidence>
<evidence type="ECO:0000313" key="9">
    <source>
        <dbReference type="EMBL" id="MBT0771863.1"/>
    </source>
</evidence>
<dbReference type="InterPro" id="IPR000620">
    <property type="entry name" value="EamA_dom"/>
</dbReference>
<feature type="transmembrane region" description="Helical" evidence="7">
    <location>
        <begin position="238"/>
        <end position="256"/>
    </location>
</feature>
<comment type="similarity">
    <text evidence="2">Belongs to the EamA transporter family.</text>
</comment>
<organism evidence="9 10">
    <name type="scientific">Kineosporia corallincola</name>
    <dbReference type="NCBI Taxonomy" id="2835133"/>
    <lineage>
        <taxon>Bacteria</taxon>
        <taxon>Bacillati</taxon>
        <taxon>Actinomycetota</taxon>
        <taxon>Actinomycetes</taxon>
        <taxon>Kineosporiales</taxon>
        <taxon>Kineosporiaceae</taxon>
        <taxon>Kineosporia</taxon>
    </lineage>
</organism>
<keyword evidence="4 7" id="KW-1133">Transmembrane helix</keyword>
<feature type="domain" description="EamA" evidence="8">
    <location>
        <begin position="143"/>
        <end position="280"/>
    </location>
</feature>
<evidence type="ECO:0000313" key="10">
    <source>
        <dbReference type="Proteomes" id="UP001197247"/>
    </source>
</evidence>
<feature type="transmembrane region" description="Helical" evidence="7">
    <location>
        <begin position="58"/>
        <end position="77"/>
    </location>
</feature>
<dbReference type="PANTHER" id="PTHR32322:SF9">
    <property type="entry name" value="AMINO-ACID METABOLITE EFFLUX PUMP-RELATED"/>
    <property type="match status" value="1"/>
</dbReference>
<dbReference type="PANTHER" id="PTHR32322">
    <property type="entry name" value="INNER MEMBRANE TRANSPORTER"/>
    <property type="match status" value="1"/>
</dbReference>
<feature type="transmembrane region" description="Helical" evidence="7">
    <location>
        <begin position="140"/>
        <end position="159"/>
    </location>
</feature>
<keyword evidence="5 7" id="KW-0472">Membrane</keyword>
<dbReference type="SUPFAM" id="SSF103481">
    <property type="entry name" value="Multidrug resistance efflux transporter EmrE"/>
    <property type="match status" value="2"/>
</dbReference>
<feature type="region of interest" description="Disordered" evidence="6">
    <location>
        <begin position="289"/>
        <end position="322"/>
    </location>
</feature>
<comment type="caution">
    <text evidence="9">The sequence shown here is derived from an EMBL/GenBank/DDBJ whole genome shotgun (WGS) entry which is preliminary data.</text>
</comment>
<dbReference type="RefSeq" id="WP_214158231.1">
    <property type="nucleotide sequence ID" value="NZ_JAHBAY010000010.1"/>
</dbReference>
<accession>A0ABS5TLY7</accession>
<reference evidence="9 10" key="1">
    <citation type="submission" date="2021-05" db="EMBL/GenBank/DDBJ databases">
        <title>Kineosporia and Streptomyces sp. nov. two new marine actinobacteria isolated from Coral.</title>
        <authorList>
            <person name="Buangrab K."/>
            <person name="Sutthacheep M."/>
            <person name="Yeemin T."/>
            <person name="Harunari E."/>
            <person name="Igarashi Y."/>
            <person name="Kanchanasin P."/>
            <person name="Tanasupawat S."/>
            <person name="Phongsopitanun W."/>
        </authorList>
    </citation>
    <scope>NUCLEOTIDE SEQUENCE [LARGE SCALE GENOMIC DNA]</scope>
    <source>
        <strain evidence="9 10">J2-2</strain>
    </source>
</reference>
<feature type="transmembrane region" description="Helical" evidence="7">
    <location>
        <begin position="89"/>
        <end position="109"/>
    </location>
</feature>
<evidence type="ECO:0000256" key="7">
    <source>
        <dbReference type="SAM" id="Phobius"/>
    </source>
</evidence>
<proteinExistence type="inferred from homology"/>
<feature type="transmembrane region" description="Helical" evidence="7">
    <location>
        <begin position="262"/>
        <end position="281"/>
    </location>
</feature>
<evidence type="ECO:0000259" key="8">
    <source>
        <dbReference type="Pfam" id="PF00892"/>
    </source>
</evidence>
<dbReference type="InterPro" id="IPR037185">
    <property type="entry name" value="EmrE-like"/>
</dbReference>
<protein>
    <submittedName>
        <fullName evidence="9">EamA family transporter</fullName>
    </submittedName>
</protein>
<feature type="transmembrane region" description="Helical" evidence="7">
    <location>
        <begin position="29"/>
        <end position="51"/>
    </location>
</feature>
<feature type="domain" description="EamA" evidence="8">
    <location>
        <begin position="7"/>
        <end position="130"/>
    </location>
</feature>
<evidence type="ECO:0000256" key="3">
    <source>
        <dbReference type="ARBA" id="ARBA00022692"/>
    </source>
</evidence>
<evidence type="ECO:0000256" key="6">
    <source>
        <dbReference type="SAM" id="MobiDB-lite"/>
    </source>
</evidence>
<gene>
    <name evidence="9" type="ORF">KIH74_23175</name>
</gene>
<dbReference type="Proteomes" id="UP001197247">
    <property type="component" value="Unassembled WGS sequence"/>
</dbReference>
<name>A0ABS5TLY7_9ACTN</name>
<evidence type="ECO:0000256" key="5">
    <source>
        <dbReference type="ARBA" id="ARBA00023136"/>
    </source>
</evidence>
<feature type="transmembrane region" description="Helical" evidence="7">
    <location>
        <begin position="171"/>
        <end position="190"/>
    </location>
</feature>
<dbReference type="Pfam" id="PF00892">
    <property type="entry name" value="EamA"/>
    <property type="match status" value="2"/>
</dbReference>
<feature type="transmembrane region" description="Helical" evidence="7">
    <location>
        <begin position="116"/>
        <end position="134"/>
    </location>
</feature>
<comment type="subcellular location">
    <subcellularLocation>
        <location evidence="1">Membrane</location>
        <topology evidence="1">Multi-pass membrane protein</topology>
    </subcellularLocation>
</comment>
<feature type="transmembrane region" description="Helical" evidence="7">
    <location>
        <begin position="202"/>
        <end position="226"/>
    </location>
</feature>
<dbReference type="InterPro" id="IPR050638">
    <property type="entry name" value="AA-Vitamin_Transporters"/>
</dbReference>
<keyword evidence="10" id="KW-1185">Reference proteome</keyword>
<dbReference type="EMBL" id="JAHBAY010000010">
    <property type="protein sequence ID" value="MBT0771863.1"/>
    <property type="molecule type" value="Genomic_DNA"/>
</dbReference>
<evidence type="ECO:0000256" key="4">
    <source>
        <dbReference type="ARBA" id="ARBA00022989"/>
    </source>
</evidence>
<sequence length="322" mass="33472">MSTRDSLLAVMVTVIWGMNFVVIDEGLSGFPPLLFVALRFVVVLLPAVFLIPRPAVPWSTLLLVGTFLSLGQFAFLYTSLHAGMPSGLASLVLQGQVVGTVVIAAVALHERPGRRACAGVGLGALGLAVVAVGRSAHTPLPALGLCVCAALSWAAGNVLSRRAAVASGLSMTVWSALVVPVPLVALSLLVDGPAEVRHALTHISLGNIASTLYTAVLASLVGYGIWNTLLARYNAAQVVPFTLLVPVVGLVTAWLVQHERPGRFELLGGLILLAGVAVVAIRRPTRQATALRRTGGSTPPDVRPEDDSGVRVPPNSAHGLTL</sequence>
<keyword evidence="3 7" id="KW-0812">Transmembrane</keyword>
<feature type="transmembrane region" description="Helical" evidence="7">
    <location>
        <begin position="7"/>
        <end position="23"/>
    </location>
</feature>
<evidence type="ECO:0000256" key="2">
    <source>
        <dbReference type="ARBA" id="ARBA00007362"/>
    </source>
</evidence>